<keyword evidence="3" id="KW-1185">Reference proteome</keyword>
<name>A0A7K1SLV1_9BACT</name>
<evidence type="ECO:0000259" key="1">
    <source>
        <dbReference type="Pfam" id="PF00535"/>
    </source>
</evidence>
<dbReference type="Gene3D" id="3.90.550.10">
    <property type="entry name" value="Spore Coat Polysaccharide Biosynthesis Protein SpsA, Chain A"/>
    <property type="match status" value="1"/>
</dbReference>
<evidence type="ECO:0000313" key="2">
    <source>
        <dbReference type="EMBL" id="MVM34781.1"/>
    </source>
</evidence>
<keyword evidence="2" id="KW-0808">Transferase</keyword>
<organism evidence="2 3">
    <name type="scientific">Spirosoma arboris</name>
    <dbReference type="NCBI Taxonomy" id="2682092"/>
    <lineage>
        <taxon>Bacteria</taxon>
        <taxon>Pseudomonadati</taxon>
        <taxon>Bacteroidota</taxon>
        <taxon>Cytophagia</taxon>
        <taxon>Cytophagales</taxon>
        <taxon>Cytophagaceae</taxon>
        <taxon>Spirosoma</taxon>
    </lineage>
</organism>
<sequence length="258" mass="31043">MIQTYYFPDVTLLITHYNRSHSLENLLITFQRLNCRFGDIVVSDDCSKEPHRTYLTQLQHTWGFQLITTPVNKGLGNNINKGQDAVKTPYTLYVQEDFEAMPKFPEKMVEALSIMKQESKFDYIRFYGYLRFPYLKPFNASFSEFFIPSWAINYKKLYIYSDHPHLRRSSFLEKFGRYVEGIHSDQTEYRMSISFIQKKGQGLFYNNYTELFQQKNSQSEPSTIHRERWTFSRNLFIATARYIYRHIKINYDIRFMRT</sequence>
<feature type="domain" description="Glycosyltransferase 2-like" evidence="1">
    <location>
        <begin position="12"/>
        <end position="113"/>
    </location>
</feature>
<dbReference type="SUPFAM" id="SSF53448">
    <property type="entry name" value="Nucleotide-diphospho-sugar transferases"/>
    <property type="match status" value="1"/>
</dbReference>
<dbReference type="AlphaFoldDB" id="A0A7K1SLV1"/>
<proteinExistence type="predicted"/>
<dbReference type="Pfam" id="PF00535">
    <property type="entry name" value="Glycos_transf_2"/>
    <property type="match status" value="1"/>
</dbReference>
<protein>
    <submittedName>
        <fullName evidence="2">Glycosyltransferase</fullName>
    </submittedName>
</protein>
<accession>A0A7K1SLV1</accession>
<dbReference type="RefSeq" id="WP_157589600.1">
    <property type="nucleotide sequence ID" value="NZ_WPIN01000018.1"/>
</dbReference>
<dbReference type="InterPro" id="IPR001173">
    <property type="entry name" value="Glyco_trans_2-like"/>
</dbReference>
<dbReference type="InterPro" id="IPR029044">
    <property type="entry name" value="Nucleotide-diphossugar_trans"/>
</dbReference>
<dbReference type="GO" id="GO:0016740">
    <property type="term" value="F:transferase activity"/>
    <property type="evidence" value="ECO:0007669"/>
    <property type="project" value="UniProtKB-KW"/>
</dbReference>
<comment type="caution">
    <text evidence="2">The sequence shown here is derived from an EMBL/GenBank/DDBJ whole genome shotgun (WGS) entry which is preliminary data.</text>
</comment>
<dbReference type="EMBL" id="WPIN01000018">
    <property type="protein sequence ID" value="MVM34781.1"/>
    <property type="molecule type" value="Genomic_DNA"/>
</dbReference>
<reference evidence="2 3" key="1">
    <citation type="submission" date="2019-12" db="EMBL/GenBank/DDBJ databases">
        <title>Spirosoma sp. HMF4905 genome sequencing and assembly.</title>
        <authorList>
            <person name="Kang H."/>
            <person name="Cha I."/>
            <person name="Kim H."/>
            <person name="Joh K."/>
        </authorList>
    </citation>
    <scope>NUCLEOTIDE SEQUENCE [LARGE SCALE GENOMIC DNA]</scope>
    <source>
        <strain evidence="2 3">HMF4905</strain>
    </source>
</reference>
<dbReference type="Proteomes" id="UP000436006">
    <property type="component" value="Unassembled WGS sequence"/>
</dbReference>
<gene>
    <name evidence="2" type="ORF">GO755_32435</name>
</gene>
<evidence type="ECO:0000313" key="3">
    <source>
        <dbReference type="Proteomes" id="UP000436006"/>
    </source>
</evidence>